<dbReference type="Gene3D" id="2.130.10.10">
    <property type="entry name" value="YVTN repeat-like/Quinoprotein amine dehydrogenase"/>
    <property type="match status" value="3"/>
</dbReference>
<dbReference type="InterPro" id="IPR019775">
    <property type="entry name" value="WD40_repeat_CS"/>
</dbReference>
<dbReference type="OrthoDB" id="538223at2759"/>
<dbReference type="Pfam" id="PF17108">
    <property type="entry name" value="HET-S"/>
    <property type="match status" value="1"/>
</dbReference>
<dbReference type="InterPro" id="IPR011047">
    <property type="entry name" value="Quinoprotein_ADH-like_sf"/>
</dbReference>
<feature type="repeat" description="WD" evidence="3">
    <location>
        <begin position="593"/>
        <end position="627"/>
    </location>
</feature>
<name>A0A8K0SC17_9HYPO</name>
<dbReference type="InterPro" id="IPR001680">
    <property type="entry name" value="WD40_rpt"/>
</dbReference>
<keyword evidence="6" id="KW-1185">Reference proteome</keyword>
<dbReference type="InterPro" id="IPR036322">
    <property type="entry name" value="WD40_repeat_dom_sf"/>
</dbReference>
<dbReference type="Proteomes" id="UP000813427">
    <property type="component" value="Unassembled WGS sequence"/>
</dbReference>
<keyword evidence="2" id="KW-0677">Repeat</keyword>
<proteinExistence type="predicted"/>
<dbReference type="InterPro" id="IPR027417">
    <property type="entry name" value="P-loop_NTPase"/>
</dbReference>
<evidence type="ECO:0000256" key="2">
    <source>
        <dbReference type="ARBA" id="ARBA00022737"/>
    </source>
</evidence>
<dbReference type="PANTHER" id="PTHR10039">
    <property type="entry name" value="AMELOGENIN"/>
    <property type="match status" value="1"/>
</dbReference>
<dbReference type="Pfam" id="PF24883">
    <property type="entry name" value="NPHP3_N"/>
    <property type="match status" value="1"/>
</dbReference>
<evidence type="ECO:0000259" key="4">
    <source>
        <dbReference type="PROSITE" id="PS50837"/>
    </source>
</evidence>
<dbReference type="InterPro" id="IPR015943">
    <property type="entry name" value="WD40/YVTN_repeat-like_dom_sf"/>
</dbReference>
<dbReference type="InterPro" id="IPR007111">
    <property type="entry name" value="NACHT_NTPase"/>
</dbReference>
<reference evidence="5" key="1">
    <citation type="journal article" date="2021" name="Nat. Commun.">
        <title>Genetic determinants of endophytism in the Arabidopsis root mycobiome.</title>
        <authorList>
            <person name="Mesny F."/>
            <person name="Miyauchi S."/>
            <person name="Thiergart T."/>
            <person name="Pickel B."/>
            <person name="Atanasova L."/>
            <person name="Karlsson M."/>
            <person name="Huettel B."/>
            <person name="Barry K.W."/>
            <person name="Haridas S."/>
            <person name="Chen C."/>
            <person name="Bauer D."/>
            <person name="Andreopoulos W."/>
            <person name="Pangilinan J."/>
            <person name="LaButti K."/>
            <person name="Riley R."/>
            <person name="Lipzen A."/>
            <person name="Clum A."/>
            <person name="Drula E."/>
            <person name="Henrissat B."/>
            <person name="Kohler A."/>
            <person name="Grigoriev I.V."/>
            <person name="Martin F.M."/>
            <person name="Hacquard S."/>
        </authorList>
    </citation>
    <scope>NUCLEOTIDE SEQUENCE</scope>
    <source>
        <strain evidence="5">MPI-SDFR-AT-0068</strain>
    </source>
</reference>
<keyword evidence="1 3" id="KW-0853">WD repeat</keyword>
<dbReference type="InterPro" id="IPR056884">
    <property type="entry name" value="NPHP3-like_N"/>
</dbReference>
<dbReference type="EMBL" id="JAGPXF010000001">
    <property type="protein sequence ID" value="KAH7263702.1"/>
    <property type="molecule type" value="Genomic_DNA"/>
</dbReference>
<comment type="caution">
    <text evidence="5">The sequence shown here is derived from an EMBL/GenBank/DDBJ whole genome shotgun (WGS) entry which is preliminary data.</text>
</comment>
<dbReference type="Pfam" id="PF00400">
    <property type="entry name" value="WD40"/>
    <property type="match status" value="1"/>
</dbReference>
<dbReference type="PROSITE" id="PS00678">
    <property type="entry name" value="WD_REPEATS_1"/>
    <property type="match status" value="1"/>
</dbReference>
<organism evidence="5 6">
    <name type="scientific">Fusarium tricinctum</name>
    <dbReference type="NCBI Taxonomy" id="61284"/>
    <lineage>
        <taxon>Eukaryota</taxon>
        <taxon>Fungi</taxon>
        <taxon>Dikarya</taxon>
        <taxon>Ascomycota</taxon>
        <taxon>Pezizomycotina</taxon>
        <taxon>Sordariomycetes</taxon>
        <taxon>Hypocreomycetidae</taxon>
        <taxon>Hypocreales</taxon>
        <taxon>Nectriaceae</taxon>
        <taxon>Fusarium</taxon>
        <taxon>Fusarium tricinctum species complex</taxon>
    </lineage>
</organism>
<dbReference type="SUPFAM" id="SSF52540">
    <property type="entry name" value="P-loop containing nucleoside triphosphate hydrolases"/>
    <property type="match status" value="1"/>
</dbReference>
<dbReference type="AlphaFoldDB" id="A0A8K0SC17"/>
<dbReference type="InterPro" id="IPR031351">
    <property type="entry name" value="NWD2_N"/>
</dbReference>
<gene>
    <name evidence="5" type="ORF">BKA59DRAFT_387800</name>
</gene>
<dbReference type="SUPFAM" id="SSF50978">
    <property type="entry name" value="WD40 repeat-like"/>
    <property type="match status" value="1"/>
</dbReference>
<evidence type="ECO:0000313" key="5">
    <source>
        <dbReference type="EMBL" id="KAH7263702.1"/>
    </source>
</evidence>
<dbReference type="PROSITE" id="PS50082">
    <property type="entry name" value="WD_REPEATS_2"/>
    <property type="match status" value="1"/>
</dbReference>
<evidence type="ECO:0000256" key="3">
    <source>
        <dbReference type="PROSITE-ProRule" id="PRU00221"/>
    </source>
</evidence>
<evidence type="ECO:0000313" key="6">
    <source>
        <dbReference type="Proteomes" id="UP000813427"/>
    </source>
</evidence>
<dbReference type="SMART" id="SM00320">
    <property type="entry name" value="WD40"/>
    <property type="match status" value="5"/>
</dbReference>
<evidence type="ECO:0000256" key="1">
    <source>
        <dbReference type="ARBA" id="ARBA00022574"/>
    </source>
</evidence>
<dbReference type="PANTHER" id="PTHR10039:SF14">
    <property type="entry name" value="NACHT DOMAIN-CONTAINING PROTEIN"/>
    <property type="match status" value="1"/>
</dbReference>
<dbReference type="PROSITE" id="PS50837">
    <property type="entry name" value="NACHT"/>
    <property type="match status" value="1"/>
</dbReference>
<dbReference type="SUPFAM" id="SSF50998">
    <property type="entry name" value="Quinoprotein alcohol dehydrogenase-like"/>
    <property type="match status" value="1"/>
</dbReference>
<protein>
    <recommendedName>
        <fullName evidence="4">NACHT domain-containing protein</fullName>
    </recommendedName>
</protein>
<accession>A0A8K0SC17</accession>
<sequence length="1235" mass="141700">MQSSTSNSVQSLSATDASRVHVGNTYNTTQNYYKRTDQDEVKQLLKALRSTDPRLDKLRIQGTNGGLLKESYMWILETPEFLAWLNEDHESRLLWIKGDPGKGKTMLLCGIIDELLPSTRLENPESLVSLSYFFCQATHPDLRNSTAVLQGLIYLLVMQQPCLASHLQDWQGHNTAHRNSWFETEILFRKIVADPALQEAYLIVDALDECLEGLDCFLEVISCSIPHVKWVVSSRIRVEIEEHFQTLSILGLSLELHEESVSQAISYFIDYRTHVLVKKKRLKSSIAEEVHRHLTQHAHGTFLWVALVCRELEKCRPWEISKQLLQLPENLTKLYARMMDQIRTSKSYETYIRLLAVASTVFRPITFSEVIAMEEQLNLDEETLPDVVLECGSFLTWKEQTIVFVHQSAKDFLLKEPSLFQFGLAHHHYDLFQKSISVLKSLHKDMYHMIYPGVSLDSAIRNRPKPDPLDSLVYAAVFWADHIREAHQLSIQEGTEEKIPFVDTIYNFISEKFLFWLEALSLSQNLSAAGKALSFFKDLPTIYASGLLFSPKKSLIRNLFEQHTPKFISRRPRVDETWSPILSVFETPPETQISSMSFSPTSEMLAMTTSDSQLLIWNVNGGYMHKRSKYDNATLLTTSPDLQWLALITMRYCSDAQKHVQDALEVRELDSNDSLWTRTLDNRQALAMKISPDSRWLAVCYKDELHVYDGEGGTPRSWLWQFDLNTEPSDITPWRMEFSSDCALLLLLYCDHDYSIVVSDLSTGIQYKRPDSEHEYDEMEESINDAKFVPNTHLVMICDSEMCIYLWDFLKGERKEWLMNDYYVDCLAYSHAESWMATASHKEVKLLCRDQRTLLRELELPDGNGLKEIEASYDDKKIAVCSRTTIWLLDVQIIIGAKPSSDEQEIRFPHILNDGVSIAYHDLFSKIEIEDPIEGTITTLDIRNNVRENVNSVALSPEGRLLAYSDRSSIYIQDFDRVHLWYSFEVNAKAKQIAISPDISGDGQWIAVCTPFGVVVWDVDPGKFHRLIEFPDNLGRHPARAFFAGTQLAISWCFHPLQHPDNLQDETLVFYDIKTCQPLAQLKLPRLLLSDVEAGIQYAVVDIDAKWFSFIDDSTLWTDQGVLSLDCVLDDLAVESRSGRTQIVEMDNQVVQELPLIIPTFGKYGRDASGEWITFDTHPLIWLPQQYRPNTVTHLGQMAIGHHHVTIESSRGTYSIVFTNDTGDYLRQAMDNLVI</sequence>
<feature type="domain" description="NACHT" evidence="4">
    <location>
        <begin position="92"/>
        <end position="235"/>
    </location>
</feature>